<dbReference type="AlphaFoldDB" id="A0A221KC35"/>
<dbReference type="Pfam" id="PF04311">
    <property type="entry name" value="DUF459"/>
    <property type="match status" value="1"/>
</dbReference>
<dbReference type="GO" id="GO:0016788">
    <property type="term" value="F:hydrolase activity, acting on ester bonds"/>
    <property type="evidence" value="ECO:0007669"/>
    <property type="project" value="UniProtKB-ARBA"/>
</dbReference>
<gene>
    <name evidence="2" type="ORF">VITFI_CDS0813</name>
</gene>
<dbReference type="Proteomes" id="UP000199729">
    <property type="component" value="Chromosome"/>
</dbReference>
<dbReference type="RefSeq" id="WP_089415904.1">
    <property type="nucleotide sequence ID" value="NZ_CP022423.1"/>
</dbReference>
<evidence type="ECO:0000313" key="2">
    <source>
        <dbReference type="EMBL" id="ASM76591.1"/>
    </source>
</evidence>
<feature type="region of interest" description="Disordered" evidence="1">
    <location>
        <begin position="55"/>
        <end position="106"/>
    </location>
</feature>
<dbReference type="EMBL" id="CP022423">
    <property type="protein sequence ID" value="ASM76591.1"/>
    <property type="molecule type" value="Genomic_DNA"/>
</dbReference>
<proteinExistence type="predicted"/>
<accession>A0A221KC35</accession>
<dbReference type="OrthoDB" id="445620at2"/>
<dbReference type="Gene3D" id="3.40.50.1110">
    <property type="entry name" value="SGNH hydrolase"/>
    <property type="match status" value="1"/>
</dbReference>
<evidence type="ECO:0000313" key="3">
    <source>
        <dbReference type="Proteomes" id="UP000199729"/>
    </source>
</evidence>
<dbReference type="KEGG" id="vff:VITFI_CDS0813"/>
<dbReference type="InterPro" id="IPR036514">
    <property type="entry name" value="SGNH_hydro_sf"/>
</dbReference>
<keyword evidence="3" id="KW-1185">Reference proteome</keyword>
<reference evidence="2 3" key="1">
    <citation type="submission" date="2017-07" db="EMBL/GenBank/DDBJ databases">
        <title>Complete Genome Sequence of the cosmetic ferment Vitreoscilla filiformis (ATCC15551).</title>
        <authorList>
            <person name="Contreras S."/>
            <person name="Sagory-Zalkind P."/>
            <person name="Blanquart H."/>
            <person name="Iltis A."/>
            <person name="Morand S.C."/>
        </authorList>
    </citation>
    <scope>NUCLEOTIDE SEQUENCE [LARGE SCALE GENOMIC DNA]</scope>
    <source>
        <strain evidence="2 3">ATCC 15551</strain>
    </source>
</reference>
<dbReference type="SUPFAM" id="SSF52266">
    <property type="entry name" value="SGNH hydrolase"/>
    <property type="match status" value="1"/>
</dbReference>
<name>A0A221KC35_VITFI</name>
<organism evidence="2 3">
    <name type="scientific">Vitreoscilla filiformis</name>
    <dbReference type="NCBI Taxonomy" id="63"/>
    <lineage>
        <taxon>Bacteria</taxon>
        <taxon>Pseudomonadati</taxon>
        <taxon>Pseudomonadota</taxon>
        <taxon>Betaproteobacteria</taxon>
        <taxon>Neisseriales</taxon>
        <taxon>Neisseriaceae</taxon>
        <taxon>Vitreoscilla</taxon>
    </lineage>
</organism>
<evidence type="ECO:0000256" key="1">
    <source>
        <dbReference type="SAM" id="MobiDB-lite"/>
    </source>
</evidence>
<sequence length="340" mass="37073">MSDSSAPGAPQLSAMLLCIGLLTGWAGQDSLERYFDARYHLTLADGWRAWLSHDEDADTEDPSADASTPSASSALDGLPTPPQPMTAPSDLVAASGPPPSLGSKKKSRQVYVVRALPMGMFLPSLQQQKLSPGPQRILFAGDSLMQGVAPLVIRTLSQRHPDWESFDLSRQSTGLTVKRYFDWPARIIEEIDAKKLTLVVVFLGPNDPWDIYEPGRHLVFPSPQWAEHYASRVDEVLNHAKTRGVRVIWVGLPSMRDGRVRDGAIVQNYVFSERARAHGTDYLATEGLIGPLSLPFKRTLDDTPPVLDLRAADGIHFTAAGLRKISTALLAHIAAATPSP</sequence>
<dbReference type="InterPro" id="IPR007407">
    <property type="entry name" value="DUF459"/>
</dbReference>
<protein>
    <submittedName>
        <fullName evidence="2">Uncharacterized protein</fullName>
    </submittedName>
</protein>
<feature type="compositionally biased region" description="Low complexity" evidence="1">
    <location>
        <begin position="64"/>
        <end position="74"/>
    </location>
</feature>